<name>A0ABM0JDS0_APLCA</name>
<evidence type="ECO:0000256" key="2">
    <source>
        <dbReference type="ARBA" id="ARBA00022692"/>
    </source>
</evidence>
<feature type="transmembrane region" description="Helical" evidence="5">
    <location>
        <begin position="117"/>
        <end position="137"/>
    </location>
</feature>
<dbReference type="InterPro" id="IPR000276">
    <property type="entry name" value="GPCR_Rhodpsn"/>
</dbReference>
<evidence type="ECO:0000256" key="5">
    <source>
        <dbReference type="SAM" id="Phobius"/>
    </source>
</evidence>
<evidence type="ECO:0000256" key="4">
    <source>
        <dbReference type="ARBA" id="ARBA00023136"/>
    </source>
</evidence>
<comment type="subcellular location">
    <subcellularLocation>
        <location evidence="1">Membrane</location>
    </subcellularLocation>
</comment>
<evidence type="ECO:0000313" key="7">
    <source>
        <dbReference type="Proteomes" id="UP000694888"/>
    </source>
</evidence>
<feature type="transmembrane region" description="Helical" evidence="5">
    <location>
        <begin position="38"/>
        <end position="64"/>
    </location>
</feature>
<proteinExistence type="predicted"/>
<gene>
    <name evidence="8" type="primary">LOC101846942</name>
</gene>
<dbReference type="Proteomes" id="UP000694888">
    <property type="component" value="Unplaced"/>
</dbReference>
<keyword evidence="2 5" id="KW-0812">Transmembrane</keyword>
<dbReference type="InterPro" id="IPR052954">
    <property type="entry name" value="GPCR-Ligand_Int"/>
</dbReference>
<dbReference type="GeneID" id="101846942"/>
<keyword evidence="7" id="KW-1185">Reference proteome</keyword>
<evidence type="ECO:0000313" key="8">
    <source>
        <dbReference type="RefSeq" id="XP_005091359.1"/>
    </source>
</evidence>
<dbReference type="Pfam" id="PF10328">
    <property type="entry name" value="7TM_GPCR_Srx"/>
    <property type="match status" value="1"/>
</dbReference>
<dbReference type="SUPFAM" id="SSF81321">
    <property type="entry name" value="Family A G protein-coupled receptor-like"/>
    <property type="match status" value="1"/>
</dbReference>
<evidence type="ECO:0000259" key="6">
    <source>
        <dbReference type="Pfam" id="PF10328"/>
    </source>
</evidence>
<keyword evidence="3 5" id="KW-1133">Transmembrane helix</keyword>
<accession>A0ABM0JDS0</accession>
<sequence>MTMWTTTVSSPQLATMTSRSDMVLITIVSQEVSDWVKVIMSVWVCSILSALGVTTNALVIAVFAKQGFKDNISISMTAIAVWDFLKCVCCLIGRLYWVMGLEDPTLGQMWADVTSILLSYLHSFVGFVSCALAAYVSTERCLCVSMPFKVKDIFTRKFTVVMMVVISTIVLGSLMVAFPLWEIRVNFDHGRNTSKTTLAFSDFHRRYGASVLLYYNIMKLDKLELGLPELLETFLQGQS</sequence>
<reference evidence="8" key="1">
    <citation type="submission" date="2025-08" db="UniProtKB">
        <authorList>
            <consortium name="RefSeq"/>
        </authorList>
    </citation>
    <scope>IDENTIFICATION</scope>
</reference>
<dbReference type="PANTHER" id="PTHR46641:SF2">
    <property type="entry name" value="FMRFAMIDE RECEPTOR"/>
    <property type="match status" value="1"/>
</dbReference>
<feature type="transmembrane region" description="Helical" evidence="5">
    <location>
        <begin position="76"/>
        <end position="97"/>
    </location>
</feature>
<protein>
    <submittedName>
        <fullName evidence="8">Uncharacterized protein LOC101846942</fullName>
    </submittedName>
</protein>
<evidence type="ECO:0000256" key="3">
    <source>
        <dbReference type="ARBA" id="ARBA00022989"/>
    </source>
</evidence>
<evidence type="ECO:0000256" key="1">
    <source>
        <dbReference type="ARBA" id="ARBA00004370"/>
    </source>
</evidence>
<dbReference type="InterPro" id="IPR019430">
    <property type="entry name" value="7TM_GPCR_serpentine_rcpt_Srx"/>
</dbReference>
<dbReference type="Gene3D" id="1.20.1070.10">
    <property type="entry name" value="Rhodopsin 7-helix transmembrane proteins"/>
    <property type="match status" value="1"/>
</dbReference>
<feature type="transmembrane region" description="Helical" evidence="5">
    <location>
        <begin position="158"/>
        <end position="181"/>
    </location>
</feature>
<dbReference type="PANTHER" id="PTHR46641">
    <property type="entry name" value="FMRFAMIDE RECEPTOR-RELATED"/>
    <property type="match status" value="1"/>
</dbReference>
<keyword evidence="4 5" id="KW-0472">Membrane</keyword>
<dbReference type="PROSITE" id="PS00237">
    <property type="entry name" value="G_PROTEIN_RECEP_F1_1"/>
    <property type="match status" value="1"/>
</dbReference>
<dbReference type="RefSeq" id="XP_005091359.1">
    <property type="nucleotide sequence ID" value="XM_005091302.1"/>
</dbReference>
<feature type="domain" description="7TM GPCR serpentine receptor class x (Srx)" evidence="6">
    <location>
        <begin position="48"/>
        <end position="177"/>
    </location>
</feature>
<organism evidence="7 8">
    <name type="scientific">Aplysia californica</name>
    <name type="common">California sea hare</name>
    <dbReference type="NCBI Taxonomy" id="6500"/>
    <lineage>
        <taxon>Eukaryota</taxon>
        <taxon>Metazoa</taxon>
        <taxon>Spiralia</taxon>
        <taxon>Lophotrochozoa</taxon>
        <taxon>Mollusca</taxon>
        <taxon>Gastropoda</taxon>
        <taxon>Heterobranchia</taxon>
        <taxon>Euthyneura</taxon>
        <taxon>Tectipleura</taxon>
        <taxon>Aplysiida</taxon>
        <taxon>Aplysioidea</taxon>
        <taxon>Aplysiidae</taxon>
        <taxon>Aplysia</taxon>
    </lineage>
</organism>